<reference evidence="3" key="1">
    <citation type="submission" date="2016-06" db="EMBL/GenBank/DDBJ databases">
        <authorList>
            <person name="Varghese N."/>
            <person name="Submissions Spin"/>
        </authorList>
    </citation>
    <scope>NUCLEOTIDE SEQUENCE [LARGE SCALE GENOMIC DNA]</scope>
    <source>
        <strain evidence="3">DSM 44815</strain>
    </source>
</reference>
<feature type="transmembrane region" description="Helical" evidence="1">
    <location>
        <begin position="85"/>
        <end position="104"/>
    </location>
</feature>
<gene>
    <name evidence="2" type="ORF">GA0070611_5328</name>
</gene>
<keyword evidence="1" id="KW-1133">Transmembrane helix</keyword>
<evidence type="ECO:0000313" key="3">
    <source>
        <dbReference type="Proteomes" id="UP000199385"/>
    </source>
</evidence>
<dbReference type="PATRIC" id="fig|261654.4.peg.5398"/>
<dbReference type="EMBL" id="LT594323">
    <property type="protein sequence ID" value="SBT51761.1"/>
    <property type="molecule type" value="Genomic_DNA"/>
</dbReference>
<keyword evidence="1" id="KW-0812">Transmembrane</keyword>
<proteinExistence type="predicted"/>
<dbReference type="STRING" id="261654.GA0070611_5328"/>
<dbReference type="RefSeq" id="WP_091669981.1">
    <property type="nucleotide sequence ID" value="NZ_LT594323.1"/>
</dbReference>
<organism evidence="2 3">
    <name type="scientific">Micromonospora auratinigra</name>
    <dbReference type="NCBI Taxonomy" id="261654"/>
    <lineage>
        <taxon>Bacteria</taxon>
        <taxon>Bacillati</taxon>
        <taxon>Actinomycetota</taxon>
        <taxon>Actinomycetes</taxon>
        <taxon>Micromonosporales</taxon>
        <taxon>Micromonosporaceae</taxon>
        <taxon>Micromonospora</taxon>
    </lineage>
</organism>
<feature type="transmembrane region" description="Helical" evidence="1">
    <location>
        <begin position="197"/>
        <end position="219"/>
    </location>
</feature>
<dbReference type="AlphaFoldDB" id="A0A1A9A5M4"/>
<name>A0A1A9A5M4_9ACTN</name>
<keyword evidence="1" id="KW-0472">Membrane</keyword>
<sequence>MRGDRDVLVEQRLRELGGRLRGPARLKTDLLTEARHALLDAVEAYREGGLPPTEAERRAVAEFGTVAELAPGYQAELAAGALRRLAVRALALAMVLLAGGDLTWRGSSWSAGPLPPTGYRLLHASLNGIWSLVALLAVAGLLVGVLAARRGSPGLSGPGRAVGHGLTAGLAGGALAGATLFGWSVSLWDEALGWPPMIIGAVLIGAAWFGLARAARCWLRAARLTSR</sequence>
<evidence type="ECO:0000313" key="2">
    <source>
        <dbReference type="EMBL" id="SBT51761.1"/>
    </source>
</evidence>
<dbReference type="OrthoDB" id="5187995at2"/>
<dbReference type="Proteomes" id="UP000199385">
    <property type="component" value="Chromosome I"/>
</dbReference>
<accession>A0A1A9A5M4</accession>
<feature type="transmembrane region" description="Helical" evidence="1">
    <location>
        <begin position="161"/>
        <end position="185"/>
    </location>
</feature>
<evidence type="ECO:0000256" key="1">
    <source>
        <dbReference type="SAM" id="Phobius"/>
    </source>
</evidence>
<feature type="transmembrane region" description="Helical" evidence="1">
    <location>
        <begin position="124"/>
        <end position="149"/>
    </location>
</feature>
<dbReference type="InterPro" id="IPR047928">
    <property type="entry name" value="Perm_prefix_1"/>
</dbReference>
<dbReference type="NCBIfam" id="NF038403">
    <property type="entry name" value="perm_prefix_1"/>
    <property type="match status" value="1"/>
</dbReference>
<protein>
    <submittedName>
        <fullName evidence="2">Uncharacterized protein</fullName>
    </submittedName>
</protein>
<keyword evidence="3" id="KW-1185">Reference proteome</keyword>